<dbReference type="AlphaFoldDB" id="A0A9Q8Q4P3"/>
<evidence type="ECO:0000256" key="1">
    <source>
        <dbReference type="ARBA" id="ARBA00022729"/>
    </source>
</evidence>
<reference evidence="3" key="1">
    <citation type="submission" date="2021-11" db="EMBL/GenBank/DDBJ databases">
        <title>Purpureocillium_takamizusanense_genome.</title>
        <authorList>
            <person name="Nguyen N.-H."/>
        </authorList>
    </citation>
    <scope>NUCLEOTIDE SEQUENCE</scope>
    <source>
        <strain evidence="3">PT3</strain>
    </source>
</reference>
<feature type="signal peptide" evidence="2">
    <location>
        <begin position="1"/>
        <end position="17"/>
    </location>
</feature>
<dbReference type="GeneID" id="72062332"/>
<evidence type="ECO:0000313" key="3">
    <source>
        <dbReference type="EMBL" id="UNI13644.1"/>
    </source>
</evidence>
<dbReference type="Pfam" id="PF13343">
    <property type="entry name" value="SBP_bac_6"/>
    <property type="match status" value="1"/>
</dbReference>
<keyword evidence="1 2" id="KW-0732">Signal</keyword>
<feature type="chain" id="PRO_5040440369" description="ABC-type Fe3+ transport system" evidence="2">
    <location>
        <begin position="18"/>
        <end position="360"/>
    </location>
</feature>
<dbReference type="Gene3D" id="3.40.190.10">
    <property type="entry name" value="Periplasmic binding protein-like II"/>
    <property type="match status" value="2"/>
</dbReference>
<dbReference type="RefSeq" id="XP_047837125.1">
    <property type="nucleotide sequence ID" value="XM_047981167.1"/>
</dbReference>
<organism evidence="3 4">
    <name type="scientific">Purpureocillium takamizusanense</name>
    <dbReference type="NCBI Taxonomy" id="2060973"/>
    <lineage>
        <taxon>Eukaryota</taxon>
        <taxon>Fungi</taxon>
        <taxon>Dikarya</taxon>
        <taxon>Ascomycota</taxon>
        <taxon>Pezizomycotina</taxon>
        <taxon>Sordariomycetes</taxon>
        <taxon>Hypocreomycetidae</taxon>
        <taxon>Hypocreales</taxon>
        <taxon>Ophiocordycipitaceae</taxon>
        <taxon>Purpureocillium</taxon>
    </lineage>
</organism>
<dbReference type="KEGG" id="ptkz:JDV02_000367"/>
<dbReference type="OrthoDB" id="124329at2759"/>
<dbReference type="Proteomes" id="UP000829364">
    <property type="component" value="Chromosome 1"/>
</dbReference>
<dbReference type="PANTHER" id="PTHR30006:SF2">
    <property type="entry name" value="ABC TRANSPORTER SUBSTRATE-BINDING PROTEIN"/>
    <property type="match status" value="1"/>
</dbReference>
<gene>
    <name evidence="3" type="ORF">JDV02_000367</name>
</gene>
<dbReference type="PANTHER" id="PTHR30006">
    <property type="entry name" value="THIAMINE-BINDING PERIPLASMIC PROTEIN-RELATED"/>
    <property type="match status" value="1"/>
</dbReference>
<dbReference type="EMBL" id="CP086354">
    <property type="protein sequence ID" value="UNI13644.1"/>
    <property type="molecule type" value="Genomic_DNA"/>
</dbReference>
<dbReference type="SUPFAM" id="SSF53850">
    <property type="entry name" value="Periplasmic binding protein-like II"/>
    <property type="match status" value="1"/>
</dbReference>
<evidence type="ECO:0000313" key="4">
    <source>
        <dbReference type="Proteomes" id="UP000829364"/>
    </source>
</evidence>
<keyword evidence="4" id="KW-1185">Reference proteome</keyword>
<accession>A0A9Q8Q4P3</accession>
<sequence length="360" mass="40515">MMIYSLATALLWGQAVAVDRLLGFNARPLVENRTIDEIYKAALAEGGTVTLWHGGDETNQRDSLKEDFEKRFPGMTLNLTVGLSKYHAAEIDEQVAHDNVYVDSVMLQTLHDYPRWAQSSVLLNYAPNNFDKIWPAFKDSASASFYGAEVLWLSNVWNTKSLPDARFDTFEEFVKPEYKGKLVLTYPNDDDAILYAFDLIMQRHGKAWFDKLLAQSPRWVRGTQTPATILLNDTEAEAATFTTVVGFDPIDNANQTLPADGQFVSWAQAAAILAKAPHPEGAKLLHNWVLSDDYQKALGWSVRSDIPQREGVPDMMTLPSTNAPGFFTWMQSRGNVERLRFWFESKIGTAQGLDPLKDEL</sequence>
<proteinExistence type="predicted"/>
<protein>
    <recommendedName>
        <fullName evidence="5">ABC-type Fe3+ transport system</fullName>
    </recommendedName>
</protein>
<evidence type="ECO:0008006" key="5">
    <source>
        <dbReference type="Google" id="ProtNLM"/>
    </source>
</evidence>
<evidence type="ECO:0000256" key="2">
    <source>
        <dbReference type="SAM" id="SignalP"/>
    </source>
</evidence>
<name>A0A9Q8Q4P3_9HYPO</name>